<protein>
    <submittedName>
        <fullName evidence="1">Uncharacterized protein</fullName>
    </submittedName>
</protein>
<dbReference type="EMBL" id="WKPR01000004">
    <property type="protein sequence ID" value="MSB19015.1"/>
    <property type="molecule type" value="Genomic_DNA"/>
</dbReference>
<name>A0A6I2QYH1_FLAPL</name>
<dbReference type="Proteomes" id="UP000434475">
    <property type="component" value="Unassembled WGS sequence"/>
</dbReference>
<comment type="caution">
    <text evidence="1">The sequence shown here is derived from an EMBL/GenBank/DDBJ whole genome shotgun (WGS) entry which is preliminary data.</text>
</comment>
<dbReference type="RefSeq" id="WP_172697378.1">
    <property type="nucleotide sequence ID" value="NZ_CAXUMB010000001.1"/>
</dbReference>
<evidence type="ECO:0000313" key="2">
    <source>
        <dbReference type="Proteomes" id="UP000434475"/>
    </source>
</evidence>
<reference evidence="1 2" key="1">
    <citation type="journal article" date="2019" name="Nat. Med.">
        <title>A library of human gut bacterial isolates paired with longitudinal multiomics data enables mechanistic microbiome research.</title>
        <authorList>
            <person name="Poyet M."/>
            <person name="Groussin M."/>
            <person name="Gibbons S.M."/>
            <person name="Avila-Pacheco J."/>
            <person name="Jiang X."/>
            <person name="Kearney S.M."/>
            <person name="Perrotta A.R."/>
            <person name="Berdy B."/>
            <person name="Zhao S."/>
            <person name="Lieberman T.D."/>
            <person name="Swanson P.K."/>
            <person name="Smith M."/>
            <person name="Roesemann S."/>
            <person name="Alexander J.E."/>
            <person name="Rich S.A."/>
            <person name="Livny J."/>
            <person name="Vlamakis H."/>
            <person name="Clish C."/>
            <person name="Bullock K."/>
            <person name="Deik A."/>
            <person name="Scott J."/>
            <person name="Pierce K.A."/>
            <person name="Xavier R.J."/>
            <person name="Alm E.J."/>
        </authorList>
    </citation>
    <scope>NUCLEOTIDE SEQUENCE [LARGE SCALE GENOMIC DNA]</scope>
    <source>
        <strain evidence="1 2">BIOML-A2</strain>
    </source>
</reference>
<accession>A0A6I2QYH1</accession>
<evidence type="ECO:0000313" key="1">
    <source>
        <dbReference type="EMBL" id="MSB19015.1"/>
    </source>
</evidence>
<organism evidence="1 2">
    <name type="scientific">Flavonifractor plautii</name>
    <name type="common">Fusobacterium plautii</name>
    <dbReference type="NCBI Taxonomy" id="292800"/>
    <lineage>
        <taxon>Bacteria</taxon>
        <taxon>Bacillati</taxon>
        <taxon>Bacillota</taxon>
        <taxon>Clostridia</taxon>
        <taxon>Eubacteriales</taxon>
        <taxon>Oscillospiraceae</taxon>
        <taxon>Flavonifractor</taxon>
    </lineage>
</organism>
<proteinExistence type="predicted"/>
<dbReference type="AlphaFoldDB" id="A0A6I2QYH1"/>
<gene>
    <name evidence="1" type="ORF">GKE97_05725</name>
</gene>
<dbReference type="Gene3D" id="2.10.110.10">
    <property type="entry name" value="Cysteine Rich Protein"/>
    <property type="match status" value="1"/>
</dbReference>
<sequence>MCAICMRSPCDPRCPNAPEPPTVYTCKHCGEPIVPGDEFYEIECAYYHEECFMDCAANILVSQFGASKGVAEVER</sequence>